<dbReference type="AlphaFoldDB" id="A0AAU2H923"/>
<evidence type="ECO:0000256" key="1">
    <source>
        <dbReference type="ARBA" id="ARBA00022679"/>
    </source>
</evidence>
<dbReference type="InterPro" id="IPR016181">
    <property type="entry name" value="Acyl_CoA_acyltransferase"/>
</dbReference>
<keyword evidence="1" id="KW-0808">Transferase</keyword>
<sequence length="278" mass="29806">MTTTIRPTGPLQQGADGAASRTYDVCVNSRRVGTITVATDAAFGPAMGVIRGLRIDGPDRGRGRGTVAALAAEEVLRGWGCTQVRAAVPADALAALRMADALGYTERSRNMVKRLPAEPPALPASVTGRPMTEAEYTVWHHDEQENYARSWIARGVPADQARAKSEADHRDQLPHGLATPGVHLEVLVSGDAVVGHVWVARKELETGPAAYVYDVAVAEEHRGRGHGRALMLLAERAALADGMSTLALHVFTDNTPAVRLYESLGYEPTEYNRAKALL</sequence>
<dbReference type="PANTHER" id="PTHR43420">
    <property type="entry name" value="ACETYLTRANSFERASE"/>
    <property type="match status" value="1"/>
</dbReference>
<feature type="domain" description="N-acetyltransferase" evidence="3">
    <location>
        <begin position="1"/>
        <end position="125"/>
    </location>
</feature>
<dbReference type="GO" id="GO:0016747">
    <property type="term" value="F:acyltransferase activity, transferring groups other than amino-acyl groups"/>
    <property type="evidence" value="ECO:0007669"/>
    <property type="project" value="InterPro"/>
</dbReference>
<dbReference type="CDD" id="cd04301">
    <property type="entry name" value="NAT_SF"/>
    <property type="match status" value="1"/>
</dbReference>
<name>A0AAU2H923_9ACTN</name>
<dbReference type="EMBL" id="CP108253">
    <property type="protein sequence ID" value="WTU43468.1"/>
    <property type="molecule type" value="Genomic_DNA"/>
</dbReference>
<dbReference type="PROSITE" id="PS51186">
    <property type="entry name" value="GNAT"/>
    <property type="match status" value="2"/>
</dbReference>
<evidence type="ECO:0000259" key="3">
    <source>
        <dbReference type="PROSITE" id="PS51186"/>
    </source>
</evidence>
<dbReference type="Gene3D" id="3.40.630.30">
    <property type="match status" value="2"/>
</dbReference>
<keyword evidence="2" id="KW-0012">Acyltransferase</keyword>
<dbReference type="Pfam" id="PF00583">
    <property type="entry name" value="Acetyltransf_1"/>
    <property type="match status" value="2"/>
</dbReference>
<accession>A0AAU2H923</accession>
<gene>
    <name evidence="4" type="ORF">OHV25_29760</name>
</gene>
<evidence type="ECO:0000313" key="4">
    <source>
        <dbReference type="EMBL" id="WTU43468.1"/>
    </source>
</evidence>
<feature type="domain" description="N-acetyltransferase" evidence="3">
    <location>
        <begin position="126"/>
        <end position="278"/>
    </location>
</feature>
<dbReference type="InterPro" id="IPR050680">
    <property type="entry name" value="YpeA/RimI_acetyltransf"/>
</dbReference>
<dbReference type="InterPro" id="IPR000182">
    <property type="entry name" value="GNAT_dom"/>
</dbReference>
<protein>
    <submittedName>
        <fullName evidence="4">GNAT family N-acetyltransferase</fullName>
    </submittedName>
</protein>
<reference evidence="4" key="1">
    <citation type="submission" date="2022-10" db="EMBL/GenBank/DDBJ databases">
        <title>The complete genomes of actinobacterial strains from the NBC collection.</title>
        <authorList>
            <person name="Joergensen T.S."/>
            <person name="Alvarez Arevalo M."/>
            <person name="Sterndorff E.B."/>
            <person name="Faurdal D."/>
            <person name="Vuksanovic O."/>
            <person name="Mourched A.-S."/>
            <person name="Charusanti P."/>
            <person name="Shaw S."/>
            <person name="Blin K."/>
            <person name="Weber T."/>
        </authorList>
    </citation>
    <scope>NUCLEOTIDE SEQUENCE</scope>
    <source>
        <strain evidence="4">NBC_00060</strain>
    </source>
</reference>
<evidence type="ECO:0000256" key="2">
    <source>
        <dbReference type="ARBA" id="ARBA00023315"/>
    </source>
</evidence>
<organism evidence="4">
    <name type="scientific">Streptomyces sp. NBC_00060</name>
    <dbReference type="NCBI Taxonomy" id="2975636"/>
    <lineage>
        <taxon>Bacteria</taxon>
        <taxon>Bacillati</taxon>
        <taxon>Actinomycetota</taxon>
        <taxon>Actinomycetes</taxon>
        <taxon>Kitasatosporales</taxon>
        <taxon>Streptomycetaceae</taxon>
        <taxon>Streptomyces</taxon>
    </lineage>
</organism>
<dbReference type="SUPFAM" id="SSF55729">
    <property type="entry name" value="Acyl-CoA N-acyltransferases (Nat)"/>
    <property type="match status" value="2"/>
</dbReference>
<proteinExistence type="predicted"/>
<dbReference type="PANTHER" id="PTHR43420:SF44">
    <property type="entry name" value="ACETYLTRANSFERASE YPEA"/>
    <property type="match status" value="1"/>
</dbReference>